<evidence type="ECO:0000313" key="7">
    <source>
        <dbReference type="EMBL" id="KAL3781860.1"/>
    </source>
</evidence>
<dbReference type="EMBL" id="JABMIG020000304">
    <property type="protein sequence ID" value="KAL3781860.1"/>
    <property type="molecule type" value="Genomic_DNA"/>
</dbReference>
<feature type="compositionally biased region" description="Basic and acidic residues" evidence="5">
    <location>
        <begin position="8"/>
        <end position="24"/>
    </location>
</feature>
<feature type="region of interest" description="Disordered" evidence="5">
    <location>
        <begin position="1"/>
        <end position="25"/>
    </location>
</feature>
<name>A0ABD3P5U3_9STRA</name>
<evidence type="ECO:0000256" key="3">
    <source>
        <dbReference type="ARBA" id="ARBA00022833"/>
    </source>
</evidence>
<dbReference type="PROSITE" id="PS01358">
    <property type="entry name" value="ZF_RANBP2_1"/>
    <property type="match status" value="7"/>
</dbReference>
<gene>
    <name evidence="7" type="ORF">HJC23_005400</name>
</gene>
<evidence type="ECO:0000256" key="1">
    <source>
        <dbReference type="ARBA" id="ARBA00022723"/>
    </source>
</evidence>
<evidence type="ECO:0000313" key="8">
    <source>
        <dbReference type="Proteomes" id="UP001516023"/>
    </source>
</evidence>
<feature type="domain" description="RanBP2-type" evidence="6">
    <location>
        <begin position="377"/>
        <end position="408"/>
    </location>
</feature>
<protein>
    <recommendedName>
        <fullName evidence="6">RanBP2-type domain-containing protein</fullName>
    </recommendedName>
</protein>
<keyword evidence="2 4" id="KW-0863">Zinc-finger</keyword>
<dbReference type="PROSITE" id="PS50199">
    <property type="entry name" value="ZF_RANBP2_2"/>
    <property type="match status" value="5"/>
</dbReference>
<reference evidence="7 8" key="1">
    <citation type="journal article" date="2020" name="G3 (Bethesda)">
        <title>Improved Reference Genome for Cyclotella cryptica CCMP332, a Model for Cell Wall Morphogenesis, Salinity Adaptation, and Lipid Production in Diatoms (Bacillariophyta).</title>
        <authorList>
            <person name="Roberts W.R."/>
            <person name="Downey K.M."/>
            <person name="Ruck E.C."/>
            <person name="Traller J.C."/>
            <person name="Alverson A.J."/>
        </authorList>
    </citation>
    <scope>NUCLEOTIDE SEQUENCE [LARGE SCALE GENOMIC DNA]</scope>
    <source>
        <strain evidence="7 8">CCMP332</strain>
    </source>
</reference>
<dbReference type="Proteomes" id="UP001516023">
    <property type="component" value="Unassembled WGS sequence"/>
</dbReference>
<feature type="domain" description="RanBP2-type" evidence="6">
    <location>
        <begin position="326"/>
        <end position="355"/>
    </location>
</feature>
<evidence type="ECO:0000256" key="4">
    <source>
        <dbReference type="PROSITE-ProRule" id="PRU00322"/>
    </source>
</evidence>
<organism evidence="7 8">
    <name type="scientific">Cyclotella cryptica</name>
    <dbReference type="NCBI Taxonomy" id="29204"/>
    <lineage>
        <taxon>Eukaryota</taxon>
        <taxon>Sar</taxon>
        <taxon>Stramenopiles</taxon>
        <taxon>Ochrophyta</taxon>
        <taxon>Bacillariophyta</taxon>
        <taxon>Coscinodiscophyceae</taxon>
        <taxon>Thalassiosirophycidae</taxon>
        <taxon>Stephanodiscales</taxon>
        <taxon>Stephanodiscaceae</taxon>
        <taxon>Cyclotella</taxon>
    </lineage>
</organism>
<evidence type="ECO:0000256" key="5">
    <source>
        <dbReference type="SAM" id="MobiDB-lite"/>
    </source>
</evidence>
<proteinExistence type="predicted"/>
<evidence type="ECO:0000256" key="2">
    <source>
        <dbReference type="ARBA" id="ARBA00022771"/>
    </source>
</evidence>
<dbReference type="InterPro" id="IPR001876">
    <property type="entry name" value="Znf_RanBP2"/>
</dbReference>
<dbReference type="GO" id="GO:0008270">
    <property type="term" value="F:zinc ion binding"/>
    <property type="evidence" value="ECO:0007669"/>
    <property type="project" value="UniProtKB-KW"/>
</dbReference>
<dbReference type="AlphaFoldDB" id="A0ABD3P5U3"/>
<feature type="domain" description="RanBP2-type" evidence="6">
    <location>
        <begin position="74"/>
        <end position="98"/>
    </location>
</feature>
<keyword evidence="1" id="KW-0479">Metal-binding</keyword>
<feature type="domain" description="RanBP2-type" evidence="6">
    <location>
        <begin position="162"/>
        <end position="191"/>
    </location>
</feature>
<feature type="domain" description="RanBP2-type" evidence="6">
    <location>
        <begin position="220"/>
        <end position="249"/>
    </location>
</feature>
<evidence type="ECO:0000259" key="6">
    <source>
        <dbReference type="PROSITE" id="PS50199"/>
    </source>
</evidence>
<keyword evidence="3" id="KW-0862">Zinc</keyword>
<dbReference type="SMART" id="SM00547">
    <property type="entry name" value="ZnF_RBZ"/>
    <property type="match status" value="6"/>
</dbReference>
<comment type="caution">
    <text evidence="7">The sequence shown here is derived from an EMBL/GenBank/DDBJ whole genome shotgun (WGS) entry which is preliminary data.</text>
</comment>
<sequence>MSRTQSFELDHPQADSLPAKHDPFPPHLQLTSRSVVDAMIDALPEKDAKEEYAFRPVVPADHSTPVSRNVGVEQQDCWQCMKCGNYNSGRKSRCSACQGWNVGAQDSLAKSNDDQTEWECECGNLVGAKKTRCGSCQRWRGGKRNSWAGTGHHLSTTNEPIAREDWLCDSCGHSNGHNKVRCVACPRWRDGKRPNMKSTVPLQASDLASPDEATLAVVAAQGNWICHGCEAVNLGQKARCRICQSWKGGRRQNMPTRCSPAPTSDSQVPWACDGCGHTNGSVKLRCGSCQHWRDGRRLNMRTKHHNDLSTAPATSIHQQQKFPHLSNTPWQCAKCSQDNEATKLRCRTCKSWKNGKHKQQLVARALSPAPPLEPLATEAIAPWVCNGCNHMNSANKTRCDSCQCWKDHQSIQYGRINSQSSQINSRGYQSNHANHSEVGLSVENPSAMPAGYSKQSLEIQDGHDAKQQMTWMCPRCSKENLGTKARCGGCQKWKGQLERILICCIKEL</sequence>
<accession>A0ABD3P5U3</accession>
<keyword evidence="8" id="KW-1185">Reference proteome</keyword>